<accession>A0A426ZER3</accession>
<dbReference type="EMBL" id="AMZH03006968">
    <property type="protein sequence ID" value="RRT62477.1"/>
    <property type="molecule type" value="Genomic_DNA"/>
</dbReference>
<evidence type="ECO:0000313" key="2">
    <source>
        <dbReference type="Proteomes" id="UP000287651"/>
    </source>
</evidence>
<evidence type="ECO:0000313" key="1">
    <source>
        <dbReference type="EMBL" id="RRT62477.1"/>
    </source>
</evidence>
<comment type="caution">
    <text evidence="1">The sequence shown here is derived from an EMBL/GenBank/DDBJ whole genome shotgun (WGS) entry which is preliminary data.</text>
</comment>
<dbReference type="Proteomes" id="UP000287651">
    <property type="component" value="Unassembled WGS sequence"/>
</dbReference>
<gene>
    <name evidence="1" type="ORF">B296_00009352</name>
</gene>
<name>A0A426ZER3_ENSVE</name>
<proteinExistence type="predicted"/>
<feature type="non-terminal residue" evidence="1">
    <location>
        <position position="176"/>
    </location>
</feature>
<sequence>MAVAQENSSDNLDGNDALLLDDNLSISVEGLYAFLDEQPFDPVDDQSQVRLPSVRSKLWSSAHAIITFEGSDQGKQSGGLTDPVNAFQTNAGICVVLYCVIIFLWKLVLYVSHYVDFGCDLYSDSDQKDFDELRAGISQQNRFKMYESYADVELDKALASVGSLIQMADTDEPLPD</sequence>
<reference evidence="1 2" key="1">
    <citation type="journal article" date="2014" name="Agronomy (Basel)">
        <title>A Draft Genome Sequence for Ensete ventricosum, the Drought-Tolerant Tree Against Hunger.</title>
        <authorList>
            <person name="Harrison J."/>
            <person name="Moore K.A."/>
            <person name="Paszkiewicz K."/>
            <person name="Jones T."/>
            <person name="Grant M."/>
            <person name="Ambacheew D."/>
            <person name="Muzemil S."/>
            <person name="Studholme D.J."/>
        </authorList>
    </citation>
    <scope>NUCLEOTIDE SEQUENCE [LARGE SCALE GENOMIC DNA]</scope>
</reference>
<dbReference type="AlphaFoldDB" id="A0A426ZER3"/>
<protein>
    <submittedName>
        <fullName evidence="1">Uncharacterized protein</fullName>
    </submittedName>
</protein>
<organism evidence="1 2">
    <name type="scientific">Ensete ventricosum</name>
    <name type="common">Abyssinian banana</name>
    <name type="synonym">Musa ensete</name>
    <dbReference type="NCBI Taxonomy" id="4639"/>
    <lineage>
        <taxon>Eukaryota</taxon>
        <taxon>Viridiplantae</taxon>
        <taxon>Streptophyta</taxon>
        <taxon>Embryophyta</taxon>
        <taxon>Tracheophyta</taxon>
        <taxon>Spermatophyta</taxon>
        <taxon>Magnoliopsida</taxon>
        <taxon>Liliopsida</taxon>
        <taxon>Zingiberales</taxon>
        <taxon>Musaceae</taxon>
        <taxon>Ensete</taxon>
    </lineage>
</organism>